<keyword evidence="3" id="KW-0812">Transmembrane</keyword>
<keyword evidence="3" id="KW-1133">Transmembrane helix</keyword>
<dbReference type="AlphaFoldDB" id="A0AAE0G2A8"/>
<evidence type="ECO:0000256" key="1">
    <source>
        <dbReference type="SAM" id="Coils"/>
    </source>
</evidence>
<keyword evidence="5" id="KW-1185">Reference proteome</keyword>
<keyword evidence="1" id="KW-0175">Coiled coil</keyword>
<accession>A0AAE0G2A8</accession>
<protein>
    <submittedName>
        <fullName evidence="4">Uncharacterized protein</fullName>
    </submittedName>
</protein>
<dbReference type="Proteomes" id="UP001190700">
    <property type="component" value="Unassembled WGS sequence"/>
</dbReference>
<evidence type="ECO:0000256" key="2">
    <source>
        <dbReference type="SAM" id="MobiDB-lite"/>
    </source>
</evidence>
<name>A0AAE0G2A8_9CHLO</name>
<proteinExistence type="predicted"/>
<feature type="coiled-coil region" evidence="1">
    <location>
        <begin position="84"/>
        <end position="111"/>
    </location>
</feature>
<feature type="region of interest" description="Disordered" evidence="2">
    <location>
        <begin position="241"/>
        <end position="312"/>
    </location>
</feature>
<evidence type="ECO:0000313" key="5">
    <source>
        <dbReference type="Proteomes" id="UP001190700"/>
    </source>
</evidence>
<sequence>MIVPEDLYYIIFNILVTFTVAFIVSTRILKQENAKRGKSLPDPPKQQHEVTPVLVADHVGCSPVGSPVESVQREPQLRRIAYEEAMLEEKILDAEERVQASRQNLQKAQMQHLACFTQEQIFTAQALAAEALHDENKSGGNRESFSSHVEGVAEDKSFLGQYEFSQVCASVSEARSLPASPKMSATLNNLKSLSQHAKRQLTASNVRMQECDKALQLSLRNCYKLQRKVVQRRLEVLRDEISGNMEAPGDDQSSSEDGVATNMSGQPSLSDKRRKKPDTVRSMTSEQEIPLPFRPPFATPFASPDTDLTALG</sequence>
<evidence type="ECO:0000256" key="3">
    <source>
        <dbReference type="SAM" id="Phobius"/>
    </source>
</evidence>
<organism evidence="4 5">
    <name type="scientific">Cymbomonas tetramitiformis</name>
    <dbReference type="NCBI Taxonomy" id="36881"/>
    <lineage>
        <taxon>Eukaryota</taxon>
        <taxon>Viridiplantae</taxon>
        <taxon>Chlorophyta</taxon>
        <taxon>Pyramimonadophyceae</taxon>
        <taxon>Pyramimonadales</taxon>
        <taxon>Pyramimonadaceae</taxon>
        <taxon>Cymbomonas</taxon>
    </lineage>
</organism>
<dbReference type="EMBL" id="LGRX02010706">
    <property type="protein sequence ID" value="KAK3269865.1"/>
    <property type="molecule type" value="Genomic_DNA"/>
</dbReference>
<keyword evidence="3" id="KW-0472">Membrane</keyword>
<gene>
    <name evidence="4" type="ORF">CYMTET_21712</name>
</gene>
<comment type="caution">
    <text evidence="4">The sequence shown here is derived from an EMBL/GenBank/DDBJ whole genome shotgun (WGS) entry which is preliminary data.</text>
</comment>
<feature type="non-terminal residue" evidence="4">
    <location>
        <position position="312"/>
    </location>
</feature>
<feature type="compositionally biased region" description="Polar residues" evidence="2">
    <location>
        <begin position="251"/>
        <end position="269"/>
    </location>
</feature>
<evidence type="ECO:0000313" key="4">
    <source>
        <dbReference type="EMBL" id="KAK3269865.1"/>
    </source>
</evidence>
<feature type="transmembrane region" description="Helical" evidence="3">
    <location>
        <begin position="6"/>
        <end position="29"/>
    </location>
</feature>
<reference evidence="4 5" key="1">
    <citation type="journal article" date="2015" name="Genome Biol. Evol.">
        <title>Comparative Genomics of a Bacterivorous Green Alga Reveals Evolutionary Causalities and Consequences of Phago-Mixotrophic Mode of Nutrition.</title>
        <authorList>
            <person name="Burns J.A."/>
            <person name="Paasch A."/>
            <person name="Narechania A."/>
            <person name="Kim E."/>
        </authorList>
    </citation>
    <scope>NUCLEOTIDE SEQUENCE [LARGE SCALE GENOMIC DNA]</scope>
    <source>
        <strain evidence="4 5">PLY_AMNH</strain>
    </source>
</reference>